<proteinExistence type="predicted"/>
<reference evidence="1" key="1">
    <citation type="submission" date="2017-07" db="EMBL/GenBank/DDBJ databases">
        <title>Taro Niue Genome Assembly and Annotation.</title>
        <authorList>
            <person name="Atibalentja N."/>
            <person name="Keating K."/>
            <person name="Fields C.J."/>
        </authorList>
    </citation>
    <scope>NUCLEOTIDE SEQUENCE</scope>
    <source>
        <strain evidence="1">Niue_2</strain>
        <tissue evidence="1">Leaf</tissue>
    </source>
</reference>
<evidence type="ECO:0000313" key="1">
    <source>
        <dbReference type="EMBL" id="MQM07241.1"/>
    </source>
</evidence>
<organism evidence="1 2">
    <name type="scientific">Colocasia esculenta</name>
    <name type="common">Wild taro</name>
    <name type="synonym">Arum esculentum</name>
    <dbReference type="NCBI Taxonomy" id="4460"/>
    <lineage>
        <taxon>Eukaryota</taxon>
        <taxon>Viridiplantae</taxon>
        <taxon>Streptophyta</taxon>
        <taxon>Embryophyta</taxon>
        <taxon>Tracheophyta</taxon>
        <taxon>Spermatophyta</taxon>
        <taxon>Magnoliopsida</taxon>
        <taxon>Liliopsida</taxon>
        <taxon>Araceae</taxon>
        <taxon>Aroideae</taxon>
        <taxon>Colocasieae</taxon>
        <taxon>Colocasia</taxon>
    </lineage>
</organism>
<comment type="caution">
    <text evidence="1">The sequence shown here is derived from an EMBL/GenBank/DDBJ whole genome shotgun (WGS) entry which is preliminary data.</text>
</comment>
<evidence type="ECO:0000313" key="2">
    <source>
        <dbReference type="Proteomes" id="UP000652761"/>
    </source>
</evidence>
<name>A0A843WP63_COLES</name>
<sequence>WEGVHLVQCTLYFCRLRVYADRVRLPDYAGCPDDRICITSSSVTCPIHLAAGPVDSSKEFPLSVLDLLFDMFTRYMITREEDLPRARAVWESTTQTNFKKSLWEARDKAAKIAGSQDPTAWMDYGPERSQAAKCNRAAHPEKNVHTSGSVSYVTQSQKLETYDRTMADRYVDGTP</sequence>
<keyword evidence="2" id="KW-1185">Reference proteome</keyword>
<dbReference type="Proteomes" id="UP000652761">
    <property type="component" value="Unassembled WGS sequence"/>
</dbReference>
<dbReference type="AlphaFoldDB" id="A0A843WP63"/>
<protein>
    <submittedName>
        <fullName evidence="1">Uncharacterized protein</fullName>
    </submittedName>
</protein>
<dbReference type="EMBL" id="NMUH01003829">
    <property type="protein sequence ID" value="MQM07241.1"/>
    <property type="molecule type" value="Genomic_DNA"/>
</dbReference>
<feature type="non-terminal residue" evidence="1">
    <location>
        <position position="1"/>
    </location>
</feature>
<gene>
    <name evidence="1" type="ORF">Taro_040077</name>
</gene>
<accession>A0A843WP63</accession>